<dbReference type="EMBL" id="LR796618">
    <property type="protein sequence ID" value="CAB4154651.1"/>
    <property type="molecule type" value="Genomic_DNA"/>
</dbReference>
<protein>
    <submittedName>
        <fullName evidence="1">Uncharacterized protein</fullName>
    </submittedName>
</protein>
<evidence type="ECO:0000313" key="1">
    <source>
        <dbReference type="EMBL" id="CAB4154651.1"/>
    </source>
</evidence>
<name>A0A6J5NB16_9CAUD</name>
<proteinExistence type="predicted"/>
<organism evidence="1">
    <name type="scientific">uncultured Caudovirales phage</name>
    <dbReference type="NCBI Taxonomy" id="2100421"/>
    <lineage>
        <taxon>Viruses</taxon>
        <taxon>Duplodnaviria</taxon>
        <taxon>Heunggongvirae</taxon>
        <taxon>Uroviricota</taxon>
        <taxon>Caudoviricetes</taxon>
        <taxon>Peduoviridae</taxon>
        <taxon>Maltschvirus</taxon>
        <taxon>Maltschvirus maltsch</taxon>
    </lineage>
</organism>
<accession>A0A6J5NB16</accession>
<gene>
    <name evidence="1" type="ORF">UFOVP648_22</name>
</gene>
<reference evidence="1" key="1">
    <citation type="submission" date="2020-04" db="EMBL/GenBank/DDBJ databases">
        <authorList>
            <person name="Chiriac C."/>
            <person name="Salcher M."/>
            <person name="Ghai R."/>
            <person name="Kavagutti S V."/>
        </authorList>
    </citation>
    <scope>NUCLEOTIDE SEQUENCE</scope>
</reference>
<sequence>MSYIFTAITGSDTVGQAFTKVNQNLAAIETNTGDFLPLSGGTLTGGLSGLTFSLGEGSYFNTLSTVTLSDNRIINLPNNNGTVALLSDIPTVSGVYLPLSGGTLTGEVISVPSTTDFGYLIGQDNSSNILAQIKTNGYNNAAFFELRNSDLSKSSQFNLENIYASDSANGSRIFAFPNAGGTFAMIEDIKITGITSAGTGQYLFLSGNIVNNNIVQKSISAGTGININESTTNTLTFKLDQNYIPLTGNTLADNPVTGELIVKGGISSYINNNLDILKISGGTIKFIDDNAGYTTTLSAGHPNGASVNVTIPDYYNGELLIAPTTRISNQIIATTDDAASGWLYLNLTGAGGTSIIKGATNLWTISSSTSTSGGITGTTSAGTGTILLLSGTVVNNNIVQKSLLQGSNISITESNGTITIGTSSLTGMTTASTVGGGVSLISAITANNLQLNSISGTAGMVVNAASNGLITFRGPNTANRVFVTDASGNMVNSASLQTDNTTGSIGIGVAAATTARLLLPVQTATLAPLRFTKTATDYTGAVDGSVWYLSSGDSLKFYKSSLATDFIFKDNNNTLSASTLPARVVEVSSGGTLSASKPYVNFGVFNMLTSTTITSSIAETSILNTASTVFIGSNVLASSTANTPTLISGKKFRFTANGNITSDSSAGVLTARMKLGSLVIASISGFTLHNNIASPNNFFIQGTFTIRTQGASGTVIANAYLQTDHVLLRANPNGNSIVGLNNLGSLTIDTTTDKVFDFTFQFGTSSANNTITINEATLEYLN</sequence>